<dbReference type="EMBL" id="AFNV02000037">
    <property type="protein sequence ID" value="ERJ17482.1"/>
    <property type="molecule type" value="Genomic_DNA"/>
</dbReference>
<organism evidence="2 3">
    <name type="scientific">Salinisphaera shabanensis E1L3A</name>
    <dbReference type="NCBI Taxonomy" id="1033802"/>
    <lineage>
        <taxon>Bacteria</taxon>
        <taxon>Pseudomonadati</taxon>
        <taxon>Pseudomonadota</taxon>
        <taxon>Gammaproteobacteria</taxon>
        <taxon>Salinisphaerales</taxon>
        <taxon>Salinisphaeraceae</taxon>
        <taxon>Salinisphaera</taxon>
    </lineage>
</organism>
<accession>U2EGE4</accession>
<sequence>MVAGYAGVIAFWSSLVHRLPQVIFFLAGALIISSLVIFIVWELFKMISSNLAIRRIQSSIEGAQAGPETMQRFQAAIQESSATGAKLWPWFMIPAVITGVGGGLVLLSYFVFRLVEQAI</sequence>
<dbReference type="Proteomes" id="UP000006242">
    <property type="component" value="Unassembled WGS sequence"/>
</dbReference>
<keyword evidence="1" id="KW-0812">Transmembrane</keyword>
<protein>
    <submittedName>
        <fullName evidence="2">Uncharacterized protein</fullName>
    </submittedName>
</protein>
<dbReference type="AlphaFoldDB" id="U2EGE4"/>
<proteinExistence type="predicted"/>
<feature type="transmembrane region" description="Helical" evidence="1">
    <location>
        <begin position="22"/>
        <end position="44"/>
    </location>
</feature>
<evidence type="ECO:0000313" key="3">
    <source>
        <dbReference type="Proteomes" id="UP000006242"/>
    </source>
</evidence>
<dbReference type="eggNOG" id="ENOG502ZER8">
    <property type="taxonomic scope" value="Bacteria"/>
</dbReference>
<evidence type="ECO:0000256" key="1">
    <source>
        <dbReference type="SAM" id="Phobius"/>
    </source>
</evidence>
<gene>
    <name evidence="2" type="ORF">SSPSH_003694</name>
</gene>
<evidence type="ECO:0000313" key="2">
    <source>
        <dbReference type="EMBL" id="ERJ17482.1"/>
    </source>
</evidence>
<comment type="caution">
    <text evidence="2">The sequence shown here is derived from an EMBL/GenBank/DDBJ whole genome shotgun (WGS) entry which is preliminary data.</text>
</comment>
<keyword evidence="1" id="KW-0472">Membrane</keyword>
<name>U2EGE4_9GAMM</name>
<reference evidence="2 3" key="2">
    <citation type="journal article" date="2013" name="PLoS ONE">
        <title>INDIGO - INtegrated Data Warehouse of MIcrobial GenOmes with Examples from the Red Sea Extremophiles.</title>
        <authorList>
            <person name="Alam I."/>
            <person name="Antunes A."/>
            <person name="Kamau A.A."/>
            <person name="Ba Alawi W."/>
            <person name="Kalkatawi M."/>
            <person name="Stingl U."/>
            <person name="Bajic V.B."/>
        </authorList>
    </citation>
    <scope>NUCLEOTIDE SEQUENCE [LARGE SCALE GENOMIC DNA]</scope>
    <source>
        <strain evidence="2 3">E1L3A</strain>
    </source>
</reference>
<reference evidence="2 3" key="1">
    <citation type="journal article" date="2011" name="J. Bacteriol.">
        <title>Genome sequence of Salinisphaera shabanensis, a gammaproteobacterium from the harsh, variable environment of the brine-seawater interface of the Shaban Deep in the Red Sea.</title>
        <authorList>
            <person name="Antunes A."/>
            <person name="Alam I."/>
            <person name="Bajic V.B."/>
            <person name="Stingl U."/>
        </authorList>
    </citation>
    <scope>NUCLEOTIDE SEQUENCE [LARGE SCALE GENOMIC DNA]</scope>
    <source>
        <strain evidence="2 3">E1L3A</strain>
    </source>
</reference>
<dbReference type="STRING" id="1033802.SSPSH_003694"/>
<keyword evidence="3" id="KW-1185">Reference proteome</keyword>
<keyword evidence="1" id="KW-1133">Transmembrane helix</keyword>
<feature type="transmembrane region" description="Helical" evidence="1">
    <location>
        <begin position="87"/>
        <end position="112"/>
    </location>
</feature>